<evidence type="ECO:0000256" key="1">
    <source>
        <dbReference type="ARBA" id="ARBA00004571"/>
    </source>
</evidence>
<dbReference type="SUPFAM" id="SSF49464">
    <property type="entry name" value="Carboxypeptidase regulatory domain-like"/>
    <property type="match status" value="1"/>
</dbReference>
<evidence type="ECO:0000256" key="2">
    <source>
        <dbReference type="ARBA" id="ARBA00022448"/>
    </source>
</evidence>
<keyword evidence="4 7" id="KW-0812">Transmembrane</keyword>
<dbReference type="InterPro" id="IPR037066">
    <property type="entry name" value="Plug_dom_sf"/>
</dbReference>
<dbReference type="Proteomes" id="UP001597361">
    <property type="component" value="Unassembled WGS sequence"/>
</dbReference>
<proteinExistence type="inferred from homology"/>
<dbReference type="InterPro" id="IPR039426">
    <property type="entry name" value="TonB-dep_rcpt-like"/>
</dbReference>
<dbReference type="Gene3D" id="2.170.130.10">
    <property type="entry name" value="TonB-dependent receptor, plug domain"/>
    <property type="match status" value="1"/>
</dbReference>
<evidence type="ECO:0000313" key="11">
    <source>
        <dbReference type="Proteomes" id="UP001597361"/>
    </source>
</evidence>
<gene>
    <name evidence="10" type="ORF">ACFSKL_22435</name>
</gene>
<dbReference type="NCBIfam" id="TIGR04057">
    <property type="entry name" value="SusC_RagA_signa"/>
    <property type="match status" value="1"/>
</dbReference>
<sequence>MRKIYTIWLLLLCLCTVSNGAIGQVKTVPLEAALKEIGNNYGTRFVYENELIQGKQVSLPDFEGKDVEEVLKQVLYPLDLVFLYVEKNHYTIVRKNEKNLASPKRRGKDDNLNQFNSNEPRAALKEDEYYISGRVSDENGESLPGATVVVKETGKGVATDVNGHFSLIVPKRDVQLIASFIGYKSYETKIGNQTSFDIKLVPSESQLDQVIVIGYGQSTKKELTGSVGKITAEEIGRQPVSNPLEALQGRVAGVQVTPRSGFGGGNFDIVIRGQNSLLSGSVPLYVVDGVPFSPSTLNQFGVFGALPPAAGSESPLNSINPADILSIEILKDADATAIYGSRGANGVVLITTKRGKVGKTTFEANVYQGAGEVTRRFDMLNTSQYLEMRREAFANDGIEPTIANAPDLLVWDQNHHTNWQDLLIGGTANITDVQGTLSGGNSQTQFSINGGYRNEGTVYPGDFGMKRGSARMGINHTSINEKFNINATGAYNYLVNTQVPSDMTTNIFLPPNYNPYNEDGSLNWTAGVTNPLAVFNRRMTNTTRNLMGNAVISYELLPSLILKSSIGYNHMNMDQVSINPLSARNPNLTNQRGSAEFGNSTFESYIVEPQVSYSKAIGQGQMQLLLGSTFQQNVNDGSYISGTDYFSEELLENLSAAATRTFWSDDYSEYRYSSAFGRINYNFKGRYIINGTFRRDGSSKFGPNNRFGNFGAIGGAWIFSEEGFMSNSGPLSFGKLRGSFGTTGSDTGIGTYQYMARWSSITRLSYGGQNGISPSNIGNASFQWERVKKGEIALELGFFNDKLMFDMSYYRNISDNQLVGFSLASQTGFTNVTANLPAKVLNSGFEFGLSSTNVQTASLRWTTSLNLTLPYNELLEFPDLENSSYSGTYLLGQPVTSIRGYKYNGVNPETGLAQSDYVSPEGQFVGNFATRPAIASGYPDFFGGINNAINFKNWDINIFFQFTKQERSQIPMYSMPGALSNQGLAVLDRWQSPGDETYFPKLSTQNSTVARLTFYNYTASDAMISDASFLRLKNLSIGYSFNQAMLSRLKLQNLRWYVQGQNLLTFTNYYGLDPEVGSLILPPMRVITTGVQLSF</sequence>
<dbReference type="InterPro" id="IPR036942">
    <property type="entry name" value="Beta-barrel_TonB_sf"/>
</dbReference>
<comment type="caution">
    <text evidence="10">The sequence shown here is derived from an EMBL/GenBank/DDBJ whole genome shotgun (WGS) entry which is preliminary data.</text>
</comment>
<dbReference type="InterPro" id="IPR023997">
    <property type="entry name" value="TonB-dep_OMP_SusC/RagA_CS"/>
</dbReference>
<name>A0ABW4VSA2_9BACT</name>
<feature type="domain" description="TonB-dependent receptor plug" evidence="9">
    <location>
        <begin position="220"/>
        <end position="347"/>
    </location>
</feature>
<dbReference type="Pfam" id="PF13715">
    <property type="entry name" value="CarbopepD_reg_2"/>
    <property type="match status" value="1"/>
</dbReference>
<dbReference type="InterPro" id="IPR008969">
    <property type="entry name" value="CarboxyPept-like_regulatory"/>
</dbReference>
<organism evidence="10 11">
    <name type="scientific">Belliella marina</name>
    <dbReference type="NCBI Taxonomy" id="1644146"/>
    <lineage>
        <taxon>Bacteria</taxon>
        <taxon>Pseudomonadati</taxon>
        <taxon>Bacteroidota</taxon>
        <taxon>Cytophagia</taxon>
        <taxon>Cytophagales</taxon>
        <taxon>Cyclobacteriaceae</taxon>
        <taxon>Belliella</taxon>
    </lineage>
</organism>
<evidence type="ECO:0000259" key="9">
    <source>
        <dbReference type="Pfam" id="PF07715"/>
    </source>
</evidence>
<dbReference type="Gene3D" id="2.60.40.1120">
    <property type="entry name" value="Carboxypeptidase-like, regulatory domain"/>
    <property type="match status" value="1"/>
</dbReference>
<dbReference type="NCBIfam" id="TIGR04056">
    <property type="entry name" value="OMP_RagA_SusC"/>
    <property type="match status" value="1"/>
</dbReference>
<evidence type="ECO:0000256" key="7">
    <source>
        <dbReference type="PROSITE-ProRule" id="PRU01360"/>
    </source>
</evidence>
<keyword evidence="3 7" id="KW-1134">Transmembrane beta strand</keyword>
<dbReference type="RefSeq" id="WP_376889555.1">
    <property type="nucleotide sequence ID" value="NZ_JBHUHR010000050.1"/>
</dbReference>
<evidence type="ECO:0000256" key="8">
    <source>
        <dbReference type="SAM" id="SignalP"/>
    </source>
</evidence>
<feature type="chain" id="PRO_5045419188" evidence="8">
    <location>
        <begin position="24"/>
        <end position="1095"/>
    </location>
</feature>
<keyword evidence="5 7" id="KW-0472">Membrane</keyword>
<evidence type="ECO:0000313" key="10">
    <source>
        <dbReference type="EMBL" id="MFD2037569.1"/>
    </source>
</evidence>
<keyword evidence="6 7" id="KW-0998">Cell outer membrane</keyword>
<keyword evidence="11" id="KW-1185">Reference proteome</keyword>
<dbReference type="InterPro" id="IPR023996">
    <property type="entry name" value="TonB-dep_OMP_SusC/RagA"/>
</dbReference>
<dbReference type="SUPFAM" id="SSF56935">
    <property type="entry name" value="Porins"/>
    <property type="match status" value="1"/>
</dbReference>
<dbReference type="Gene3D" id="2.40.170.20">
    <property type="entry name" value="TonB-dependent receptor, beta-barrel domain"/>
    <property type="match status" value="1"/>
</dbReference>
<feature type="signal peptide" evidence="8">
    <location>
        <begin position="1"/>
        <end position="23"/>
    </location>
</feature>
<dbReference type="PROSITE" id="PS52016">
    <property type="entry name" value="TONB_DEPENDENT_REC_3"/>
    <property type="match status" value="1"/>
</dbReference>
<dbReference type="EMBL" id="JBHUHR010000050">
    <property type="protein sequence ID" value="MFD2037569.1"/>
    <property type="molecule type" value="Genomic_DNA"/>
</dbReference>
<keyword evidence="8" id="KW-0732">Signal</keyword>
<keyword evidence="2 7" id="KW-0813">Transport</keyword>
<evidence type="ECO:0000256" key="4">
    <source>
        <dbReference type="ARBA" id="ARBA00022692"/>
    </source>
</evidence>
<dbReference type="Pfam" id="PF07715">
    <property type="entry name" value="Plug"/>
    <property type="match status" value="1"/>
</dbReference>
<comment type="similarity">
    <text evidence="7">Belongs to the TonB-dependent receptor family.</text>
</comment>
<evidence type="ECO:0000256" key="3">
    <source>
        <dbReference type="ARBA" id="ARBA00022452"/>
    </source>
</evidence>
<accession>A0ABW4VSA2</accession>
<evidence type="ECO:0000256" key="5">
    <source>
        <dbReference type="ARBA" id="ARBA00023136"/>
    </source>
</evidence>
<dbReference type="InterPro" id="IPR012910">
    <property type="entry name" value="Plug_dom"/>
</dbReference>
<protein>
    <submittedName>
        <fullName evidence="10">SusC/RagA family TonB-linked outer membrane protein</fullName>
    </submittedName>
</protein>
<comment type="subcellular location">
    <subcellularLocation>
        <location evidence="1 7">Cell outer membrane</location>
        <topology evidence="1 7">Multi-pass membrane protein</topology>
    </subcellularLocation>
</comment>
<reference evidence="11" key="1">
    <citation type="journal article" date="2019" name="Int. J. Syst. Evol. Microbiol.">
        <title>The Global Catalogue of Microorganisms (GCM) 10K type strain sequencing project: providing services to taxonomists for standard genome sequencing and annotation.</title>
        <authorList>
            <consortium name="The Broad Institute Genomics Platform"/>
            <consortium name="The Broad Institute Genome Sequencing Center for Infectious Disease"/>
            <person name="Wu L."/>
            <person name="Ma J."/>
        </authorList>
    </citation>
    <scope>NUCLEOTIDE SEQUENCE [LARGE SCALE GENOMIC DNA]</scope>
    <source>
        <strain evidence="11">CGMCC 1.15180</strain>
    </source>
</reference>
<evidence type="ECO:0000256" key="6">
    <source>
        <dbReference type="ARBA" id="ARBA00023237"/>
    </source>
</evidence>